<evidence type="ECO:0000313" key="12">
    <source>
        <dbReference type="Proteomes" id="UP001209878"/>
    </source>
</evidence>
<keyword evidence="6" id="KW-0539">Nucleus</keyword>
<dbReference type="EMBL" id="JAODUO010000170">
    <property type="protein sequence ID" value="KAK2187311.1"/>
    <property type="molecule type" value="Genomic_DNA"/>
</dbReference>
<dbReference type="InterPro" id="IPR027417">
    <property type="entry name" value="P-loop_NTPase"/>
</dbReference>
<dbReference type="GO" id="GO:0006260">
    <property type="term" value="P:DNA replication"/>
    <property type="evidence" value="ECO:0007669"/>
    <property type="project" value="UniProtKB-KW"/>
</dbReference>
<organism evidence="11 12">
    <name type="scientific">Ridgeia piscesae</name>
    <name type="common">Tubeworm</name>
    <dbReference type="NCBI Taxonomy" id="27915"/>
    <lineage>
        <taxon>Eukaryota</taxon>
        <taxon>Metazoa</taxon>
        <taxon>Spiralia</taxon>
        <taxon>Lophotrochozoa</taxon>
        <taxon>Annelida</taxon>
        <taxon>Polychaeta</taxon>
        <taxon>Sedentaria</taxon>
        <taxon>Canalipalpata</taxon>
        <taxon>Sabellida</taxon>
        <taxon>Siboglinidae</taxon>
        <taxon>Ridgeia</taxon>
    </lineage>
</organism>
<evidence type="ECO:0000259" key="10">
    <source>
        <dbReference type="SMART" id="SM00382"/>
    </source>
</evidence>
<evidence type="ECO:0000313" key="11">
    <source>
        <dbReference type="EMBL" id="KAK2187311.1"/>
    </source>
</evidence>
<evidence type="ECO:0000256" key="5">
    <source>
        <dbReference type="ARBA" id="ARBA00023125"/>
    </source>
</evidence>
<dbReference type="PANTHER" id="PTHR46765:SF1">
    <property type="entry name" value="P-LOOP CONTAINING NUCLEOSIDE TRIPHOSPHATE HYDROLASES SUPERFAMILY PROTEIN"/>
    <property type="match status" value="1"/>
</dbReference>
<sequence>MISNYYYSPDLNQSSASGRGKKSLDFSTPTTRRLKQTSNHSKNGTLTPSDSPDTNLHGLDDSFATPLERSLTAETELGDAVAKNHGIVADSVCKSRKRMQDEVFGELSDDDDMLTNIDPGKVVPDKKRLKTSSALKQSPMIQEDPLDITPPPSPDEIRRILHLREGRQAGVGGQQAGHGADTGRAYQLEKQRVLTRIPRGNFIHVTAEDGKRVYMSLKDEMTLSKQVDEVATKEQSLQLLETPLAVLKAQLLEERTRKAIEESERLAEFIDRRDTEMRDDVNGDVDSDGEDTTGTLWVEKYAPCKYTQLLSDEGTNRTLLKWLKMWDYIVFGKERKETKTSAEEQGKKKEFQQNKFVNKRLPEVSEELDSFNRPLHKVALLCGPPGLGKTTLAHVVARHAGYNVVEMNASDDRSVDAFRQKIEAATQMKAVLSADRRPNCLVIDEIDGAPQPAINLLLSVISATPDSGTKKKKGRGMLLRPIICICNDLYVPALRQLRLTAFVINMPTTASASLAARLLEIVKMEKLRSDLSTLLALCEKADNDIRSCLNTLQFIKGRSLSLTLQNVQSLNVGQKDVQKSLFFLWQNIFQMPKPKRKRYINPHDRVAGVNTSEELGAYNNMSHTARFHNVLQMAQAAGESDKALQGLHELYLEAKAKDPRMDAVQSATEWLCFADLLNQIIGHSQNYVFMRYMDFVPVTFHLLFAANAPLKITYPHQQYECHMKLTKSQNLVTTMVNDMMPSVRRNVTEGVAVMELLPLLVDVIQPTLRPVNTQLYSAREKNDLAQLIKVMIAYNITYRQERTPEGQYIYVLEPNVDDVVKLTGQKSLHPLTYAAKQLIAREIEVEKMRRSEVALGPPQTQNKQPVDQRSKSSNSKASEIPHHKRQTLEPLPVPKVETPTLDFFGRRVVPKFVEKKEKEPEKHVIGGDVWFRFKEGYTNAVRKNVRVQDLI</sequence>
<keyword evidence="4" id="KW-0067">ATP-binding</keyword>
<dbReference type="GO" id="GO:0016887">
    <property type="term" value="F:ATP hydrolysis activity"/>
    <property type="evidence" value="ECO:0007669"/>
    <property type="project" value="InterPro"/>
</dbReference>
<keyword evidence="12" id="KW-1185">Reference proteome</keyword>
<dbReference type="SUPFAM" id="SSF52540">
    <property type="entry name" value="P-loop containing nucleoside triphosphate hydrolases"/>
    <property type="match status" value="1"/>
</dbReference>
<comment type="similarity">
    <text evidence="8">Belongs to the activator 1 small subunits family. CTF18 subfamily.</text>
</comment>
<feature type="region of interest" description="Disordered" evidence="9">
    <location>
        <begin position="850"/>
        <end position="892"/>
    </location>
</feature>
<keyword evidence="5" id="KW-0238">DNA-binding</keyword>
<dbReference type="Pfam" id="PF00004">
    <property type="entry name" value="AAA"/>
    <property type="match status" value="1"/>
</dbReference>
<dbReference type="AlphaFoldDB" id="A0AAD9UFD7"/>
<evidence type="ECO:0000256" key="7">
    <source>
        <dbReference type="ARBA" id="ARBA00023306"/>
    </source>
</evidence>
<evidence type="ECO:0000256" key="3">
    <source>
        <dbReference type="ARBA" id="ARBA00022741"/>
    </source>
</evidence>
<keyword evidence="7" id="KW-0131">Cell cycle</keyword>
<proteinExistence type="inferred from homology"/>
<feature type="region of interest" description="Disordered" evidence="9">
    <location>
        <begin position="115"/>
        <end position="135"/>
    </location>
</feature>
<dbReference type="InterPro" id="IPR047854">
    <property type="entry name" value="RFC_lid"/>
</dbReference>
<evidence type="ECO:0000256" key="9">
    <source>
        <dbReference type="SAM" id="MobiDB-lite"/>
    </source>
</evidence>
<evidence type="ECO:0000256" key="8">
    <source>
        <dbReference type="ARBA" id="ARBA00043975"/>
    </source>
</evidence>
<protein>
    <recommendedName>
        <fullName evidence="10">AAA+ ATPase domain-containing protein</fullName>
    </recommendedName>
</protein>
<dbReference type="Proteomes" id="UP001209878">
    <property type="component" value="Unassembled WGS sequence"/>
</dbReference>
<feature type="compositionally biased region" description="Polar residues" evidence="9">
    <location>
        <begin position="858"/>
        <end position="877"/>
    </location>
</feature>
<gene>
    <name evidence="11" type="ORF">NP493_170g04032</name>
</gene>
<dbReference type="InterPro" id="IPR003593">
    <property type="entry name" value="AAA+_ATPase"/>
</dbReference>
<dbReference type="InterPro" id="IPR003959">
    <property type="entry name" value="ATPase_AAA_core"/>
</dbReference>
<comment type="caution">
    <text evidence="11">The sequence shown here is derived from an EMBL/GenBank/DDBJ whole genome shotgun (WGS) entry which is preliminary data.</text>
</comment>
<dbReference type="CDD" id="cd18140">
    <property type="entry name" value="HLD_clamp_RFC"/>
    <property type="match status" value="1"/>
</dbReference>
<name>A0AAD9UFD7_RIDPI</name>
<dbReference type="CDD" id="cd00009">
    <property type="entry name" value="AAA"/>
    <property type="match status" value="1"/>
</dbReference>
<reference evidence="11" key="1">
    <citation type="journal article" date="2023" name="Mol. Biol. Evol.">
        <title>Third-Generation Sequencing Reveals the Adaptive Role of the Epigenome in Three Deep-Sea Polychaetes.</title>
        <authorList>
            <person name="Perez M."/>
            <person name="Aroh O."/>
            <person name="Sun Y."/>
            <person name="Lan Y."/>
            <person name="Juniper S.K."/>
            <person name="Young C.R."/>
            <person name="Angers B."/>
            <person name="Qian P.Y."/>
        </authorList>
    </citation>
    <scope>NUCLEOTIDE SEQUENCE</scope>
    <source>
        <strain evidence="11">R07B-5</strain>
    </source>
</reference>
<comment type="subcellular location">
    <subcellularLocation>
        <location evidence="1">Nucleus</location>
    </subcellularLocation>
</comment>
<accession>A0AAD9UFD7</accession>
<dbReference type="InterPro" id="IPR053016">
    <property type="entry name" value="CTF18-RFC_complex"/>
</dbReference>
<evidence type="ECO:0000256" key="4">
    <source>
        <dbReference type="ARBA" id="ARBA00022840"/>
    </source>
</evidence>
<feature type="region of interest" description="Disordered" evidence="9">
    <location>
        <begin position="1"/>
        <end position="62"/>
    </location>
</feature>
<dbReference type="GO" id="GO:0005524">
    <property type="term" value="F:ATP binding"/>
    <property type="evidence" value="ECO:0007669"/>
    <property type="project" value="UniProtKB-KW"/>
</dbReference>
<dbReference type="GO" id="GO:0003677">
    <property type="term" value="F:DNA binding"/>
    <property type="evidence" value="ECO:0007669"/>
    <property type="project" value="UniProtKB-KW"/>
</dbReference>
<dbReference type="GO" id="GO:0005634">
    <property type="term" value="C:nucleus"/>
    <property type="evidence" value="ECO:0007669"/>
    <property type="project" value="UniProtKB-SubCell"/>
</dbReference>
<dbReference type="SMART" id="SM00382">
    <property type="entry name" value="AAA"/>
    <property type="match status" value="1"/>
</dbReference>
<evidence type="ECO:0000256" key="6">
    <source>
        <dbReference type="ARBA" id="ARBA00023242"/>
    </source>
</evidence>
<evidence type="ECO:0000256" key="1">
    <source>
        <dbReference type="ARBA" id="ARBA00004123"/>
    </source>
</evidence>
<feature type="compositionally biased region" description="Polar residues" evidence="9">
    <location>
        <begin position="25"/>
        <end position="54"/>
    </location>
</feature>
<feature type="compositionally biased region" description="Polar residues" evidence="9">
    <location>
        <begin position="1"/>
        <end position="17"/>
    </location>
</feature>
<dbReference type="Gene3D" id="1.10.8.60">
    <property type="match status" value="1"/>
</dbReference>
<evidence type="ECO:0000256" key="2">
    <source>
        <dbReference type="ARBA" id="ARBA00022705"/>
    </source>
</evidence>
<keyword evidence="2" id="KW-0235">DNA replication</keyword>
<dbReference type="FunFam" id="3.40.50.300:FF:001083">
    <property type="entry name" value="Chromosome transmission fidelity factor 18"/>
    <property type="match status" value="1"/>
</dbReference>
<keyword evidence="3" id="KW-0547">Nucleotide-binding</keyword>
<dbReference type="Gene3D" id="3.40.50.300">
    <property type="entry name" value="P-loop containing nucleotide triphosphate hydrolases"/>
    <property type="match status" value="1"/>
</dbReference>
<feature type="domain" description="AAA+ ATPase" evidence="10">
    <location>
        <begin position="375"/>
        <end position="528"/>
    </location>
</feature>
<dbReference type="PANTHER" id="PTHR46765">
    <property type="entry name" value="P-LOOP CONTAINING NUCLEOSIDE TRIPHOSPHATE HYDROLASES SUPERFAMILY PROTEIN"/>
    <property type="match status" value="1"/>
</dbReference>